<evidence type="ECO:0000256" key="1">
    <source>
        <dbReference type="SAM" id="MobiDB-lite"/>
    </source>
</evidence>
<dbReference type="SUPFAM" id="SSF50156">
    <property type="entry name" value="PDZ domain-like"/>
    <property type="match status" value="1"/>
</dbReference>
<name>A0AAD9JD08_9ANNE</name>
<feature type="compositionally biased region" description="Basic and acidic residues" evidence="1">
    <location>
        <begin position="443"/>
        <end position="454"/>
    </location>
</feature>
<dbReference type="Proteomes" id="UP001208570">
    <property type="component" value="Unassembled WGS sequence"/>
</dbReference>
<feature type="region of interest" description="Disordered" evidence="1">
    <location>
        <begin position="500"/>
        <end position="531"/>
    </location>
</feature>
<evidence type="ECO:0000313" key="4">
    <source>
        <dbReference type="Proteomes" id="UP001208570"/>
    </source>
</evidence>
<feature type="compositionally biased region" description="Low complexity" evidence="1">
    <location>
        <begin position="472"/>
        <end position="481"/>
    </location>
</feature>
<evidence type="ECO:0000259" key="2">
    <source>
        <dbReference type="PROSITE" id="PS50106"/>
    </source>
</evidence>
<feature type="compositionally biased region" description="Basic and acidic residues" evidence="1">
    <location>
        <begin position="946"/>
        <end position="967"/>
    </location>
</feature>
<dbReference type="InterPro" id="IPR036034">
    <property type="entry name" value="PDZ_sf"/>
</dbReference>
<evidence type="ECO:0000313" key="3">
    <source>
        <dbReference type="EMBL" id="KAK2150065.1"/>
    </source>
</evidence>
<dbReference type="PROSITE" id="PS50106">
    <property type="entry name" value="PDZ"/>
    <property type="match status" value="1"/>
</dbReference>
<keyword evidence="4" id="KW-1185">Reference proteome</keyword>
<dbReference type="AlphaFoldDB" id="A0AAD9JD08"/>
<dbReference type="Gene3D" id="2.30.42.10">
    <property type="match status" value="1"/>
</dbReference>
<feature type="compositionally biased region" description="Basic and acidic residues" evidence="1">
    <location>
        <begin position="287"/>
        <end position="302"/>
    </location>
</feature>
<reference evidence="3" key="1">
    <citation type="journal article" date="2023" name="Mol. Biol. Evol.">
        <title>Third-Generation Sequencing Reveals the Adaptive Role of the Epigenome in Three Deep-Sea Polychaetes.</title>
        <authorList>
            <person name="Perez M."/>
            <person name="Aroh O."/>
            <person name="Sun Y."/>
            <person name="Lan Y."/>
            <person name="Juniper S.K."/>
            <person name="Young C.R."/>
            <person name="Angers B."/>
            <person name="Qian P.Y."/>
        </authorList>
    </citation>
    <scope>NUCLEOTIDE SEQUENCE</scope>
    <source>
        <strain evidence="3">P08H-3</strain>
    </source>
</reference>
<accession>A0AAD9JD08</accession>
<feature type="region of interest" description="Disordered" evidence="1">
    <location>
        <begin position="400"/>
        <end position="486"/>
    </location>
</feature>
<feature type="region of interest" description="Disordered" evidence="1">
    <location>
        <begin position="848"/>
        <end position="1051"/>
    </location>
</feature>
<comment type="caution">
    <text evidence="3">The sequence shown here is derived from an EMBL/GenBank/DDBJ whole genome shotgun (WGS) entry which is preliminary data.</text>
</comment>
<feature type="compositionally biased region" description="Polar residues" evidence="1">
    <location>
        <begin position="516"/>
        <end position="531"/>
    </location>
</feature>
<gene>
    <name evidence="3" type="ORF">LSH36_425g01028</name>
</gene>
<dbReference type="EMBL" id="JAODUP010000425">
    <property type="protein sequence ID" value="KAK2150065.1"/>
    <property type="molecule type" value="Genomic_DNA"/>
</dbReference>
<dbReference type="InterPro" id="IPR001478">
    <property type="entry name" value="PDZ"/>
</dbReference>
<proteinExistence type="predicted"/>
<feature type="compositionally biased region" description="Basic and acidic residues" evidence="1">
    <location>
        <begin position="242"/>
        <end position="253"/>
    </location>
</feature>
<feature type="compositionally biased region" description="Pro residues" evidence="1">
    <location>
        <begin position="897"/>
        <end position="906"/>
    </location>
</feature>
<feature type="compositionally biased region" description="Low complexity" evidence="1">
    <location>
        <begin position="409"/>
        <end position="424"/>
    </location>
</feature>
<protein>
    <recommendedName>
        <fullName evidence="2">PDZ domain-containing protein</fullName>
    </recommendedName>
</protein>
<sequence length="1129" mass="122966">MLMKCYYMSRQIPGIDHLSSGRVRVLLGILYSRHNEEGLNPDRVDTRNIITKPPLETEKINREFLNTTESNLDSIQQGNITQTEQQLVEEPTVSLSTSNHQIEKTTFIITSIPSIEETDNTERDFNISSIVNSGIKPSKSTSEGRVTLDVINDSNSVIDKVEIEDDKIDVSQTNINYHLDVVSESEKDQPAQDIHDLSPPLSVYITGLTDSKSGEGQKKEIDSSVAESNIRSVIGEPSVDCEQNKVELTDRSPDPVTSKSADIDSEIIHPEPTSDVSSEITKIEQASAERETSVKSGQEKALSEQASGQQTIQIQTVSESDLLNPEYSRLQDISSSLSDPLTEGQSVVRLSSTSEDKTISLLTPKIQVDDSCDSEKREQVTDVQLSNYLNQLDMEYFKPRSRSLRDTSDGSNVSSRRSSISEGGSSDGSRRAPPLPNTPRRPSLVDEIHMKRQETVTSSKLHGLQLPSRQNSSSSSSSSVSYGPNLPVIAKTPILPILKPGERRTGYQPLLPRPFRTSSYTSTDGGQSRRYSATLPLKATAAAMNSFRDEDKENLSNTSDNDLKLDLNQKWRSGSLSNLNSDEPIWTQKSGTRTEVTSMSSHGFKSYTPTTPFSMSSTVTSIRSHINTSSKLNKDTDKVIGSTEPKLTQDVSTSHDVVESHDEHISCDRPALPEMAPPVDVVISQPSSLPANIIKPPFRDHSIHIDGTTVNEDHMYKSKLINTACSFSKSSQQTVVTLPNTVQVCTVLNPSIVSSSQEQQRLMVKSSAIQTKDDTIQDKNINLKCESYSEQTYLSQSDGITDSTIVPTSTDGITDSTIVPTSTESVADIDNNQDTGYKQTEVNLECTETHSLKDVNNSPEQRNLDVSPVLPSSAPPPLPAATGDLLGLGDDVCSMPPMMPTAPPPGALNASGSFDSLLDLPHKSSTNSHTDSGDELDTLSRNLSPRRPESKSSLGHSREDLFEEHGSYYDSPVAPLSPTPSDADSGIYSTKTDHKSDLESLASKDTSPSGTWKSDRFSSLLKSDKVPKSSGLTDGASEPSSATVHNEPNKPLEGTIEVEFEKGNLGLGFCIEGGKGSPLGDTPVQNVLKPGDEIITVNGTDISSMSKFSAWNYLKSLPLGIVKLQIKRK</sequence>
<feature type="compositionally biased region" description="Basic and acidic residues" evidence="1">
    <location>
        <begin position="212"/>
        <end position="222"/>
    </location>
</feature>
<feature type="compositionally biased region" description="Polar residues" evidence="1">
    <location>
        <begin position="1003"/>
        <end position="1012"/>
    </location>
</feature>
<dbReference type="PANTHER" id="PTHR11324:SF16">
    <property type="entry name" value="PDZ DOMAIN-CONTAINING PROTEIN 2"/>
    <property type="match status" value="1"/>
</dbReference>
<feature type="region of interest" description="Disordered" evidence="1">
    <location>
        <begin position="207"/>
        <end position="312"/>
    </location>
</feature>
<feature type="domain" description="PDZ" evidence="2">
    <location>
        <begin position="1057"/>
        <end position="1116"/>
    </location>
</feature>
<organism evidence="3 4">
    <name type="scientific">Paralvinella palmiformis</name>
    <dbReference type="NCBI Taxonomy" id="53620"/>
    <lineage>
        <taxon>Eukaryota</taxon>
        <taxon>Metazoa</taxon>
        <taxon>Spiralia</taxon>
        <taxon>Lophotrochozoa</taxon>
        <taxon>Annelida</taxon>
        <taxon>Polychaeta</taxon>
        <taxon>Sedentaria</taxon>
        <taxon>Canalipalpata</taxon>
        <taxon>Terebellida</taxon>
        <taxon>Terebelliformia</taxon>
        <taxon>Alvinellidae</taxon>
        <taxon>Paralvinella</taxon>
    </lineage>
</organism>
<feature type="compositionally biased region" description="Polar residues" evidence="1">
    <location>
        <begin position="979"/>
        <end position="990"/>
    </location>
</feature>
<dbReference type="PANTHER" id="PTHR11324">
    <property type="entry name" value="IL16-RELATED"/>
    <property type="match status" value="1"/>
</dbReference>